<dbReference type="GeneID" id="37032884"/>
<dbReference type="InParanoid" id="A0A316VUL1"/>
<protein>
    <submittedName>
        <fullName evidence="2">Uncharacterized protein</fullName>
    </submittedName>
</protein>
<sequence>MVFIFGAPVFCACDRSIMLSGSISRDARDGRIRKETVETHPLPIEAFRSRQRARKDGYELGSKRRAPPVEHSDLPLTPRRTVRRALARIVALSRASASTRLLSPRPEWLAFSYQKQLRRASSGPHLSLHAKHGISS</sequence>
<feature type="region of interest" description="Disordered" evidence="1">
    <location>
        <begin position="40"/>
        <end position="77"/>
    </location>
</feature>
<dbReference type="EMBL" id="KZ819413">
    <property type="protein sequence ID" value="PWN40578.1"/>
    <property type="molecule type" value="Genomic_DNA"/>
</dbReference>
<dbReference type="AlphaFoldDB" id="A0A316VUL1"/>
<proteinExistence type="predicted"/>
<feature type="compositionally biased region" description="Basic and acidic residues" evidence="1">
    <location>
        <begin position="54"/>
        <end position="73"/>
    </location>
</feature>
<dbReference type="Proteomes" id="UP000245783">
    <property type="component" value="Unassembled WGS sequence"/>
</dbReference>
<gene>
    <name evidence="2" type="ORF">IE81DRAFT_217548</name>
</gene>
<evidence type="ECO:0000313" key="2">
    <source>
        <dbReference type="EMBL" id="PWN40578.1"/>
    </source>
</evidence>
<evidence type="ECO:0000256" key="1">
    <source>
        <dbReference type="SAM" id="MobiDB-lite"/>
    </source>
</evidence>
<keyword evidence="3" id="KW-1185">Reference proteome</keyword>
<evidence type="ECO:0000313" key="3">
    <source>
        <dbReference type="Proteomes" id="UP000245783"/>
    </source>
</evidence>
<reference evidence="2 3" key="1">
    <citation type="journal article" date="2018" name="Mol. Biol. Evol.">
        <title>Broad Genomic Sampling Reveals a Smut Pathogenic Ancestry of the Fungal Clade Ustilaginomycotina.</title>
        <authorList>
            <person name="Kijpornyongpan T."/>
            <person name="Mondo S.J."/>
            <person name="Barry K."/>
            <person name="Sandor L."/>
            <person name="Lee J."/>
            <person name="Lipzen A."/>
            <person name="Pangilinan J."/>
            <person name="LaButti K."/>
            <person name="Hainaut M."/>
            <person name="Henrissat B."/>
            <person name="Grigoriev I.V."/>
            <person name="Spatafora J.W."/>
            <person name="Aime M.C."/>
        </authorList>
    </citation>
    <scope>NUCLEOTIDE SEQUENCE [LARGE SCALE GENOMIC DNA]</scope>
    <source>
        <strain evidence="2 3">MCA 4658</strain>
    </source>
</reference>
<organism evidence="2 3">
    <name type="scientific">Ceraceosorus guamensis</name>
    <dbReference type="NCBI Taxonomy" id="1522189"/>
    <lineage>
        <taxon>Eukaryota</taxon>
        <taxon>Fungi</taxon>
        <taxon>Dikarya</taxon>
        <taxon>Basidiomycota</taxon>
        <taxon>Ustilaginomycotina</taxon>
        <taxon>Exobasidiomycetes</taxon>
        <taxon>Ceraceosorales</taxon>
        <taxon>Ceraceosoraceae</taxon>
        <taxon>Ceraceosorus</taxon>
    </lineage>
</organism>
<dbReference type="RefSeq" id="XP_025367738.1">
    <property type="nucleotide sequence ID" value="XM_025511014.1"/>
</dbReference>
<accession>A0A316VUL1</accession>
<name>A0A316VUL1_9BASI</name>